<dbReference type="Pfam" id="PF06719">
    <property type="entry name" value="AraC_N"/>
    <property type="match status" value="1"/>
</dbReference>
<dbReference type="AlphaFoldDB" id="A0A845SHZ9"/>
<dbReference type="GO" id="GO:0043565">
    <property type="term" value="F:sequence-specific DNA binding"/>
    <property type="evidence" value="ECO:0007669"/>
    <property type="project" value="InterPro"/>
</dbReference>
<dbReference type="InterPro" id="IPR009057">
    <property type="entry name" value="Homeodomain-like_sf"/>
</dbReference>
<dbReference type="Gene3D" id="1.10.10.60">
    <property type="entry name" value="Homeodomain-like"/>
    <property type="match status" value="1"/>
</dbReference>
<comment type="caution">
    <text evidence="4">The sequence shown here is derived from an EMBL/GenBank/DDBJ whole genome shotgun (WGS) entry which is preliminary data.</text>
</comment>
<dbReference type="InterPro" id="IPR018060">
    <property type="entry name" value="HTH_AraC"/>
</dbReference>
<dbReference type="Proteomes" id="UP000461443">
    <property type="component" value="Unassembled WGS sequence"/>
</dbReference>
<name>A0A845SHZ9_9GAMM</name>
<dbReference type="GO" id="GO:0003700">
    <property type="term" value="F:DNA-binding transcription factor activity"/>
    <property type="evidence" value="ECO:0007669"/>
    <property type="project" value="InterPro"/>
</dbReference>
<reference evidence="4 5" key="1">
    <citation type="submission" date="2019-12" db="EMBL/GenBank/DDBJ databases">
        <authorList>
            <person name="Lee S.D."/>
        </authorList>
    </citation>
    <scope>NUCLEOTIDE SEQUENCE [LARGE SCALE GENOMIC DNA]</scope>
    <source>
        <strain evidence="4 5">SAP-6</strain>
    </source>
</reference>
<dbReference type="InterPro" id="IPR009594">
    <property type="entry name" value="Tscrpt_reg_HTH_AraC_N"/>
</dbReference>
<proteinExistence type="predicted"/>
<dbReference type="PANTHER" id="PTHR43436:SF1">
    <property type="entry name" value="TRANSCRIPTIONAL REGULATORY PROTEIN"/>
    <property type="match status" value="1"/>
</dbReference>
<evidence type="ECO:0000313" key="4">
    <source>
        <dbReference type="EMBL" id="NDL63002.1"/>
    </source>
</evidence>
<accession>A0A845SHZ9</accession>
<keyword evidence="5" id="KW-1185">Reference proteome</keyword>
<dbReference type="EMBL" id="WUBS01000006">
    <property type="protein sequence ID" value="NDL63002.1"/>
    <property type="molecule type" value="Genomic_DNA"/>
</dbReference>
<dbReference type="PANTHER" id="PTHR43436">
    <property type="entry name" value="ARAC-FAMILY TRANSCRIPTIONAL REGULATOR"/>
    <property type="match status" value="1"/>
</dbReference>
<dbReference type="SMART" id="SM00342">
    <property type="entry name" value="HTH_ARAC"/>
    <property type="match status" value="1"/>
</dbReference>
<evidence type="ECO:0000256" key="1">
    <source>
        <dbReference type="ARBA" id="ARBA00023015"/>
    </source>
</evidence>
<dbReference type="SUPFAM" id="SSF46689">
    <property type="entry name" value="Homeodomain-like"/>
    <property type="match status" value="2"/>
</dbReference>
<feature type="domain" description="HTH araC/xylS-type" evidence="3">
    <location>
        <begin position="226"/>
        <end position="324"/>
    </location>
</feature>
<dbReference type="Pfam" id="PF12833">
    <property type="entry name" value="HTH_18"/>
    <property type="match status" value="1"/>
</dbReference>
<protein>
    <submittedName>
        <fullName evidence="4">Helix-turn-helix domain-containing protein</fullName>
    </submittedName>
</protein>
<evidence type="ECO:0000256" key="2">
    <source>
        <dbReference type="ARBA" id="ARBA00023163"/>
    </source>
</evidence>
<reference evidence="4 5" key="2">
    <citation type="submission" date="2020-02" db="EMBL/GenBank/DDBJ databases">
        <title>The new genus of Enterobacteriales.</title>
        <authorList>
            <person name="Kim I.S."/>
        </authorList>
    </citation>
    <scope>NUCLEOTIDE SEQUENCE [LARGE SCALE GENOMIC DNA]</scope>
    <source>
        <strain evidence="4 5">SAP-6</strain>
    </source>
</reference>
<keyword evidence="2" id="KW-0804">Transcription</keyword>
<organism evidence="4 5">
    <name type="scientific">Acerihabitans arboris</name>
    <dbReference type="NCBI Taxonomy" id="2691583"/>
    <lineage>
        <taxon>Bacteria</taxon>
        <taxon>Pseudomonadati</taxon>
        <taxon>Pseudomonadota</taxon>
        <taxon>Gammaproteobacteria</taxon>
        <taxon>Enterobacterales</taxon>
        <taxon>Pectobacteriaceae</taxon>
        <taxon>Acerihabitans</taxon>
    </lineage>
</organism>
<keyword evidence="1" id="KW-0805">Transcription regulation</keyword>
<dbReference type="PROSITE" id="PS01124">
    <property type="entry name" value="HTH_ARAC_FAMILY_2"/>
    <property type="match status" value="1"/>
</dbReference>
<sequence>MPDLTPFLPNPARPLHFGAAHRYYAITDERGDIAVKNALADALECYTDTHAGENPFVTAVEGLTILCSEHERPPSHLIMKPALCVVAQGAKWTLFGNRRYDYGPGQALVVSVEMPAFSRVAKASSDQPFLGVVIEFDLGVMRDVLAHLGTPPALDVATGHGVCVTDFAGPLSDCVLRMVRLLDTPNAIPVLAPMIMREICYWLLTGPHGGEVANIVLANGHAQRIVSAINTLRERYAETVRIRELAAVARMSPSAFHRRFKALTAMTPLQYQKRLRLLAARQLMVTGAANAEMAAWRVGYESPSQFSREYARMFGAPPRRDMTTW</sequence>
<evidence type="ECO:0000313" key="5">
    <source>
        <dbReference type="Proteomes" id="UP000461443"/>
    </source>
</evidence>
<evidence type="ECO:0000259" key="3">
    <source>
        <dbReference type="PROSITE" id="PS01124"/>
    </source>
</evidence>
<gene>
    <name evidence="4" type="ORF">GRH90_09600</name>
</gene>